<evidence type="ECO:0000313" key="11">
    <source>
        <dbReference type="EMBL" id="GJA55095.1"/>
    </source>
</evidence>
<feature type="transmembrane region" description="Helical" evidence="10">
    <location>
        <begin position="78"/>
        <end position="99"/>
    </location>
</feature>
<evidence type="ECO:0000256" key="10">
    <source>
        <dbReference type="SAM" id="Phobius"/>
    </source>
</evidence>
<feature type="transmembrane region" description="Helical" evidence="10">
    <location>
        <begin position="267"/>
        <end position="290"/>
    </location>
</feature>
<keyword evidence="6 10" id="KW-1133">Transmembrane helix</keyword>
<dbReference type="GO" id="GO:0042910">
    <property type="term" value="F:xenobiotic transmembrane transporter activity"/>
    <property type="evidence" value="ECO:0007669"/>
    <property type="project" value="InterPro"/>
</dbReference>
<keyword evidence="3" id="KW-0050">Antiport</keyword>
<keyword evidence="7" id="KW-0406">Ion transport</keyword>
<feature type="transmembrane region" description="Helical" evidence="10">
    <location>
        <begin position="302"/>
        <end position="323"/>
    </location>
</feature>
<feature type="transmembrane region" description="Helical" evidence="10">
    <location>
        <begin position="215"/>
        <end position="238"/>
    </location>
</feature>
<dbReference type="PANTHER" id="PTHR43298:SF2">
    <property type="entry name" value="FMN_FAD EXPORTER YEEO-RELATED"/>
    <property type="match status" value="1"/>
</dbReference>
<evidence type="ECO:0000256" key="5">
    <source>
        <dbReference type="ARBA" id="ARBA00022692"/>
    </source>
</evidence>
<evidence type="ECO:0000256" key="1">
    <source>
        <dbReference type="ARBA" id="ARBA00004429"/>
    </source>
</evidence>
<comment type="subcellular location">
    <subcellularLocation>
        <location evidence="1">Cell inner membrane</location>
        <topology evidence="1">Multi-pass membrane protein</topology>
    </subcellularLocation>
</comment>
<evidence type="ECO:0000256" key="7">
    <source>
        <dbReference type="ARBA" id="ARBA00023065"/>
    </source>
</evidence>
<feature type="transmembrane region" description="Helical" evidence="10">
    <location>
        <begin position="188"/>
        <end position="209"/>
    </location>
</feature>
<dbReference type="Proteomes" id="UP000887009">
    <property type="component" value="Unassembled WGS sequence"/>
</dbReference>
<reference evidence="11" key="1">
    <citation type="submission" date="2021-07" db="EMBL/GenBank/DDBJ databases">
        <title>Draft genome sequence of carbapenem-resistant Aeromonas spp. in Japan.</title>
        <authorList>
            <person name="Maehana S."/>
            <person name="Suzuki M."/>
            <person name="Kitasato H."/>
        </authorList>
    </citation>
    <scope>NUCLEOTIDE SEQUENCE</scope>
    <source>
        <strain evidence="11">KAM348</strain>
    </source>
</reference>
<protein>
    <recommendedName>
        <fullName evidence="9">Multidrug-efflux transporter</fullName>
    </recommendedName>
</protein>
<dbReference type="NCBIfam" id="TIGR00797">
    <property type="entry name" value="matE"/>
    <property type="match status" value="1"/>
</dbReference>
<feature type="transmembrane region" description="Helical" evidence="10">
    <location>
        <begin position="344"/>
        <end position="362"/>
    </location>
</feature>
<evidence type="ECO:0000256" key="2">
    <source>
        <dbReference type="ARBA" id="ARBA00022448"/>
    </source>
</evidence>
<dbReference type="GO" id="GO:0005886">
    <property type="term" value="C:plasma membrane"/>
    <property type="evidence" value="ECO:0007669"/>
    <property type="project" value="UniProtKB-SubCell"/>
</dbReference>
<dbReference type="GO" id="GO:0015297">
    <property type="term" value="F:antiporter activity"/>
    <property type="evidence" value="ECO:0007669"/>
    <property type="project" value="UniProtKB-KW"/>
</dbReference>
<dbReference type="Pfam" id="PF01554">
    <property type="entry name" value="MatE"/>
    <property type="match status" value="2"/>
</dbReference>
<feature type="transmembrane region" description="Helical" evidence="10">
    <location>
        <begin position="446"/>
        <end position="464"/>
    </location>
</feature>
<evidence type="ECO:0000256" key="6">
    <source>
        <dbReference type="ARBA" id="ARBA00022989"/>
    </source>
</evidence>
<comment type="caution">
    <text evidence="11">The sequence shown here is derived from an EMBL/GenBank/DDBJ whole genome shotgun (WGS) entry which is preliminary data.</text>
</comment>
<evidence type="ECO:0000256" key="8">
    <source>
        <dbReference type="ARBA" id="ARBA00023136"/>
    </source>
</evidence>
<feature type="transmembrane region" description="Helical" evidence="10">
    <location>
        <begin position="412"/>
        <end position="434"/>
    </location>
</feature>
<dbReference type="PIRSF" id="PIRSF006603">
    <property type="entry name" value="DinF"/>
    <property type="match status" value="1"/>
</dbReference>
<organism evidence="11 12">
    <name type="scientific">Aeromonas caviae</name>
    <name type="common">Aeromonas punctata</name>
    <dbReference type="NCBI Taxonomy" id="648"/>
    <lineage>
        <taxon>Bacteria</taxon>
        <taxon>Pseudomonadati</taxon>
        <taxon>Pseudomonadota</taxon>
        <taxon>Gammaproteobacteria</taxon>
        <taxon>Aeromonadales</taxon>
        <taxon>Aeromonadaceae</taxon>
        <taxon>Aeromonas</taxon>
    </lineage>
</organism>
<keyword evidence="4" id="KW-1003">Cell membrane</keyword>
<evidence type="ECO:0000256" key="9">
    <source>
        <dbReference type="ARBA" id="ARBA00031636"/>
    </source>
</evidence>
<feature type="transmembrane region" description="Helical" evidence="10">
    <location>
        <begin position="119"/>
        <end position="136"/>
    </location>
</feature>
<evidence type="ECO:0000313" key="12">
    <source>
        <dbReference type="Proteomes" id="UP000887009"/>
    </source>
</evidence>
<dbReference type="InterPro" id="IPR002528">
    <property type="entry name" value="MATE_fam"/>
</dbReference>
<dbReference type="AlphaFoldDB" id="A0AAI9PA20"/>
<keyword evidence="8 10" id="KW-0472">Membrane</keyword>
<dbReference type="CDD" id="cd13131">
    <property type="entry name" value="MATE_NorM_like"/>
    <property type="match status" value="1"/>
</dbReference>
<evidence type="ECO:0000256" key="4">
    <source>
        <dbReference type="ARBA" id="ARBA00022475"/>
    </source>
</evidence>
<feature type="transmembrane region" description="Helical" evidence="10">
    <location>
        <begin position="374"/>
        <end position="392"/>
    </location>
</feature>
<sequence length="486" mass="52257">MSPQDEEAEAHLSCPLFLFYLIHSEVSVQRYWSEAKQLVRLASPILVAQVAQIAMNFVDTVMAGQVSAVDLAAVSVASSFWLPIILLVQGIIMALTPIVSQLNGARKQDEVRPAAHQGFWLALIVTPIAMVALYFSPLALQFMDVDPVMAAKTAGYLHAILWGLPAFVMFQVLRNFSEGLSHTMPTMVIGFVGLAVNIPANYIFIHGHFGMPKLGGVGCGVATAIVLWAMLLAMIVYVKCSAHFKRINLFAQLARPNGSRIWRLFRLGFPIAMAIFCEVTLFTVVALMLAPFGAETVASHQIALNFSSLVFMLPLSIGVGVTIRVGHNIGEGQPDQARVAARTGLMLGMGVAAATAALTVLLRDPIAGIYTDDLQVIGLAATLLFFAAIYQISDSVQVVAAAALRGYKDTQAIFYVTIVAYWGLGLPTGMILGLTDWVVPRMGPQGFWIGFIVGLTSAALMLGARLRVIYGRFASPAACTALSRAQ</sequence>
<dbReference type="EMBL" id="BPNL01000027">
    <property type="protein sequence ID" value="GJA55095.1"/>
    <property type="molecule type" value="Genomic_DNA"/>
</dbReference>
<dbReference type="InterPro" id="IPR048279">
    <property type="entry name" value="MdtK-like"/>
</dbReference>
<gene>
    <name evidence="11" type="ORF">KAM348_25180</name>
</gene>
<dbReference type="PANTHER" id="PTHR43298">
    <property type="entry name" value="MULTIDRUG RESISTANCE PROTEIN NORM-RELATED"/>
    <property type="match status" value="1"/>
</dbReference>
<name>A0AAI9PA20_AERCA</name>
<keyword evidence="2" id="KW-0813">Transport</keyword>
<accession>A0AAI9PA20</accession>
<keyword evidence="5 10" id="KW-0812">Transmembrane</keyword>
<evidence type="ECO:0000256" key="3">
    <source>
        <dbReference type="ARBA" id="ARBA00022449"/>
    </source>
</evidence>
<dbReference type="InterPro" id="IPR050222">
    <property type="entry name" value="MATE_MdtK"/>
</dbReference>
<proteinExistence type="predicted"/>
<feature type="transmembrane region" description="Helical" evidence="10">
    <location>
        <begin position="156"/>
        <end position="176"/>
    </location>
</feature>
<dbReference type="GO" id="GO:0006811">
    <property type="term" value="P:monoatomic ion transport"/>
    <property type="evidence" value="ECO:0007669"/>
    <property type="project" value="UniProtKB-KW"/>
</dbReference>